<organism evidence="16 17">
    <name type="scientific">Methanolobus vulcani</name>
    <dbReference type="NCBI Taxonomy" id="38026"/>
    <lineage>
        <taxon>Archaea</taxon>
        <taxon>Methanobacteriati</taxon>
        <taxon>Methanobacteriota</taxon>
        <taxon>Stenosarchaea group</taxon>
        <taxon>Methanomicrobia</taxon>
        <taxon>Methanosarcinales</taxon>
        <taxon>Methanosarcinaceae</taxon>
        <taxon>Methanolobus</taxon>
    </lineage>
</organism>
<dbReference type="InterPro" id="IPR040442">
    <property type="entry name" value="Pyrv_kinase-like_dom_sf"/>
</dbReference>
<evidence type="ECO:0000259" key="14">
    <source>
        <dbReference type="Pfam" id="PF00224"/>
    </source>
</evidence>
<dbReference type="NCBIfam" id="NF004491">
    <property type="entry name" value="PRK05826.1"/>
    <property type="match status" value="1"/>
</dbReference>
<feature type="domain" description="Pyruvate kinase C-terminal" evidence="15">
    <location>
        <begin position="365"/>
        <end position="474"/>
    </location>
</feature>
<dbReference type="InterPro" id="IPR015795">
    <property type="entry name" value="Pyrv_Knase_C"/>
</dbReference>
<keyword evidence="11 16" id="KW-0670">Pyruvate</keyword>
<comment type="pathway">
    <text evidence="1 13">Carbohydrate degradation; glycolysis; pyruvate from D-glyceraldehyde 3-phosphate: step 5/5.</text>
</comment>
<dbReference type="RefSeq" id="WP_091708344.1">
    <property type="nucleotide sequence ID" value="NZ_FNCA01000001.1"/>
</dbReference>
<evidence type="ECO:0000256" key="13">
    <source>
        <dbReference type="RuleBase" id="RU000504"/>
    </source>
</evidence>
<dbReference type="Pfam" id="PF02887">
    <property type="entry name" value="PK_C"/>
    <property type="match status" value="1"/>
</dbReference>
<dbReference type="Pfam" id="PF00224">
    <property type="entry name" value="PK"/>
    <property type="match status" value="1"/>
</dbReference>
<evidence type="ECO:0000256" key="7">
    <source>
        <dbReference type="ARBA" id="ARBA00022777"/>
    </source>
</evidence>
<comment type="caution">
    <text evidence="16">The sequence shown here is derived from an EMBL/GenBank/DDBJ whole genome shotgun (WGS) entry which is preliminary data.</text>
</comment>
<evidence type="ECO:0000256" key="6">
    <source>
        <dbReference type="ARBA" id="ARBA00022741"/>
    </source>
</evidence>
<keyword evidence="8" id="KW-0067">ATP-binding</keyword>
<dbReference type="SUPFAM" id="SSF51621">
    <property type="entry name" value="Phosphoenolpyruvate/pyruvate domain"/>
    <property type="match status" value="1"/>
</dbReference>
<keyword evidence="4 13" id="KW-0808">Transferase</keyword>
<accession>A0A7Z7AUQ7</accession>
<evidence type="ECO:0000256" key="5">
    <source>
        <dbReference type="ARBA" id="ARBA00022723"/>
    </source>
</evidence>
<evidence type="ECO:0000256" key="10">
    <source>
        <dbReference type="ARBA" id="ARBA00023152"/>
    </source>
</evidence>
<dbReference type="UniPathway" id="UPA00109">
    <property type="reaction ID" value="UER00188"/>
</dbReference>
<dbReference type="InterPro" id="IPR015806">
    <property type="entry name" value="Pyrv_Knase_insert_dom_sf"/>
</dbReference>
<evidence type="ECO:0000256" key="4">
    <source>
        <dbReference type="ARBA" id="ARBA00022679"/>
    </source>
</evidence>
<keyword evidence="17" id="KW-1185">Reference proteome</keyword>
<evidence type="ECO:0000259" key="15">
    <source>
        <dbReference type="Pfam" id="PF02887"/>
    </source>
</evidence>
<dbReference type="AlphaFoldDB" id="A0A7Z7AUQ7"/>
<dbReference type="InterPro" id="IPR018209">
    <property type="entry name" value="Pyrv_Knase_AS"/>
</dbReference>
<keyword evidence="6" id="KW-0547">Nucleotide-binding</keyword>
<comment type="catalytic activity">
    <reaction evidence="13">
        <text>pyruvate + ATP = phosphoenolpyruvate + ADP + H(+)</text>
        <dbReference type="Rhea" id="RHEA:18157"/>
        <dbReference type="ChEBI" id="CHEBI:15361"/>
        <dbReference type="ChEBI" id="CHEBI:15378"/>
        <dbReference type="ChEBI" id="CHEBI:30616"/>
        <dbReference type="ChEBI" id="CHEBI:58702"/>
        <dbReference type="ChEBI" id="CHEBI:456216"/>
        <dbReference type="EC" id="2.7.1.40"/>
    </reaction>
</comment>
<dbReference type="FunFam" id="2.40.33.10:FF:000001">
    <property type="entry name" value="Pyruvate kinase"/>
    <property type="match status" value="1"/>
</dbReference>
<keyword evidence="9 13" id="KW-0460">Magnesium</keyword>
<dbReference type="GO" id="GO:0005524">
    <property type="term" value="F:ATP binding"/>
    <property type="evidence" value="ECO:0007669"/>
    <property type="project" value="UniProtKB-KW"/>
</dbReference>
<evidence type="ECO:0000256" key="9">
    <source>
        <dbReference type="ARBA" id="ARBA00022842"/>
    </source>
</evidence>
<dbReference type="Gene3D" id="3.40.1380.20">
    <property type="entry name" value="Pyruvate kinase, C-terminal domain"/>
    <property type="match status" value="1"/>
</dbReference>
<sequence length="479" mass="52737">MDLPDHKTKIVCTIGPASSSPEMIRELILAGMNVARLNFSHGDMDDHRTLINRIRDAADELNQVVAIMADLPGPKIRVGVIENEPMMLKKNERITLTTRDIVGKDSVVPVQYKQITDSVSLGSPIYLSDGFIQLNCDAIENEDIHCKVVVGGPLYSKKGINLPGSKIYVSPITGKDLEIIDFALKEGISIFCLSFIESKEDVVEARNYIESKGKTAFLVSKIEREQAVKNIDSILQETDAIMVARGDLGVEVPIEDVPIIQKTIIHKANLLSKPVITATQMLESMISNIRPTRAEATDVANAIIDGTDAIMLSGETAVGKYPAETVRMMATIAASTEKWRDHTTLGLELMTKAIQKMNPSIEDVISIQVNDAIRSLPVRYIITPTVSGKTSRLISRFRPNVWILAFSRNELTCEQLALQYAVYPVFVILKVHEWEATIMDSLKRLGNIEPGELVLLTQGQAPGEGKSGGTNFLKFIVAE</sequence>
<dbReference type="PANTHER" id="PTHR11817">
    <property type="entry name" value="PYRUVATE KINASE"/>
    <property type="match status" value="1"/>
</dbReference>
<dbReference type="InterPro" id="IPR036918">
    <property type="entry name" value="Pyrv_Knase_C_sf"/>
</dbReference>
<dbReference type="InterPro" id="IPR015793">
    <property type="entry name" value="Pyrv_Knase_brl"/>
</dbReference>
<dbReference type="GO" id="GO:0004743">
    <property type="term" value="F:pyruvate kinase activity"/>
    <property type="evidence" value="ECO:0007669"/>
    <property type="project" value="UniProtKB-UniRule"/>
</dbReference>
<evidence type="ECO:0000256" key="2">
    <source>
        <dbReference type="ARBA" id="ARBA00008663"/>
    </source>
</evidence>
<dbReference type="PROSITE" id="PS00110">
    <property type="entry name" value="PYRUVATE_KINASE"/>
    <property type="match status" value="1"/>
</dbReference>
<dbReference type="SUPFAM" id="SSF50800">
    <property type="entry name" value="PK beta-barrel domain-like"/>
    <property type="match status" value="1"/>
</dbReference>
<comment type="similarity">
    <text evidence="2 13">Belongs to the pyruvate kinase family.</text>
</comment>
<dbReference type="GO" id="GO:0030955">
    <property type="term" value="F:potassium ion binding"/>
    <property type="evidence" value="ECO:0007669"/>
    <property type="project" value="UniProtKB-UniRule"/>
</dbReference>
<dbReference type="NCBIfam" id="NF004978">
    <property type="entry name" value="PRK06354.1"/>
    <property type="match status" value="1"/>
</dbReference>
<dbReference type="GO" id="GO:0016301">
    <property type="term" value="F:kinase activity"/>
    <property type="evidence" value="ECO:0007669"/>
    <property type="project" value="UniProtKB-KW"/>
</dbReference>
<protein>
    <recommendedName>
        <fullName evidence="3 12">Pyruvate kinase</fullName>
        <ecNumber evidence="3 12">2.7.1.40</ecNumber>
    </recommendedName>
</protein>
<dbReference type="SUPFAM" id="SSF52935">
    <property type="entry name" value="PK C-terminal domain-like"/>
    <property type="match status" value="1"/>
</dbReference>
<evidence type="ECO:0000256" key="1">
    <source>
        <dbReference type="ARBA" id="ARBA00004997"/>
    </source>
</evidence>
<feature type="domain" description="Pyruvate kinase barrel" evidence="14">
    <location>
        <begin position="6"/>
        <end position="326"/>
    </location>
</feature>
<evidence type="ECO:0000256" key="11">
    <source>
        <dbReference type="ARBA" id="ARBA00023317"/>
    </source>
</evidence>
<evidence type="ECO:0000256" key="8">
    <source>
        <dbReference type="ARBA" id="ARBA00022840"/>
    </source>
</evidence>
<dbReference type="EMBL" id="FNCA01000001">
    <property type="protein sequence ID" value="SDF36620.1"/>
    <property type="molecule type" value="Genomic_DNA"/>
</dbReference>
<evidence type="ECO:0000313" key="17">
    <source>
        <dbReference type="Proteomes" id="UP000199259"/>
    </source>
</evidence>
<dbReference type="NCBIfam" id="TIGR01064">
    <property type="entry name" value="pyruv_kin"/>
    <property type="match status" value="1"/>
</dbReference>
<reference evidence="16 17" key="1">
    <citation type="submission" date="2016-10" db="EMBL/GenBank/DDBJ databases">
        <authorList>
            <person name="Varghese N."/>
            <person name="Submissions S."/>
        </authorList>
    </citation>
    <scope>NUCLEOTIDE SEQUENCE [LARGE SCALE GENOMIC DNA]</scope>
    <source>
        <strain evidence="16 17">PL 12/M</strain>
    </source>
</reference>
<dbReference type="Gene3D" id="2.40.33.10">
    <property type="entry name" value="PK beta-barrel domain-like"/>
    <property type="match status" value="1"/>
</dbReference>
<evidence type="ECO:0000256" key="12">
    <source>
        <dbReference type="NCBIfam" id="TIGR01064"/>
    </source>
</evidence>
<name>A0A7Z7AUQ7_9EURY</name>
<dbReference type="PRINTS" id="PR01050">
    <property type="entry name" value="PYRUVTKNASE"/>
</dbReference>
<dbReference type="OrthoDB" id="56298at2157"/>
<keyword evidence="7 13" id="KW-0418">Kinase</keyword>
<dbReference type="InterPro" id="IPR011037">
    <property type="entry name" value="Pyrv_Knase-like_insert_dom_sf"/>
</dbReference>
<dbReference type="InterPro" id="IPR001697">
    <property type="entry name" value="Pyr_Knase"/>
</dbReference>
<keyword evidence="5" id="KW-0479">Metal-binding</keyword>
<dbReference type="Gene3D" id="3.20.20.60">
    <property type="entry name" value="Phosphoenolpyruvate-binding domains"/>
    <property type="match status" value="1"/>
</dbReference>
<dbReference type="GO" id="GO:0000287">
    <property type="term" value="F:magnesium ion binding"/>
    <property type="evidence" value="ECO:0007669"/>
    <property type="project" value="UniProtKB-UniRule"/>
</dbReference>
<dbReference type="InterPro" id="IPR015813">
    <property type="entry name" value="Pyrv/PenolPyrv_kinase-like_dom"/>
</dbReference>
<keyword evidence="10 13" id="KW-0324">Glycolysis</keyword>
<proteinExistence type="inferred from homology"/>
<dbReference type="Proteomes" id="UP000199259">
    <property type="component" value="Unassembled WGS sequence"/>
</dbReference>
<dbReference type="EC" id="2.7.1.40" evidence="3 12"/>
<evidence type="ECO:0000313" key="16">
    <source>
        <dbReference type="EMBL" id="SDF36620.1"/>
    </source>
</evidence>
<gene>
    <name evidence="16" type="ORF">SAMN04488589_0483</name>
</gene>
<evidence type="ECO:0000256" key="3">
    <source>
        <dbReference type="ARBA" id="ARBA00012142"/>
    </source>
</evidence>